<comment type="caution">
    <text evidence="1">The sequence shown here is derived from an EMBL/GenBank/DDBJ whole genome shotgun (WGS) entry which is preliminary data.</text>
</comment>
<sequence>MAEYYPDEEQRKALCDTPVTLDGEPAKISGWALPFAKVHRRDGRGGEVEFAWSTAARIVELGGRFSS</sequence>
<evidence type="ECO:0000313" key="1">
    <source>
        <dbReference type="EMBL" id="KMV19651.1"/>
    </source>
</evidence>
<reference evidence="1 2" key="1">
    <citation type="submission" date="2015-06" db="EMBL/GenBank/DDBJ databases">
        <title>Genome sequence of Mycobacterium conceptionense strain MLE.</title>
        <authorList>
            <person name="Greninger A.L."/>
            <person name="Cunningham G."/>
            <person name="Chiu C.Y."/>
            <person name="Miller S."/>
        </authorList>
    </citation>
    <scope>NUCLEOTIDE SEQUENCE [LARGE SCALE GENOMIC DNA]</scope>
    <source>
        <strain evidence="1 2">MLE</strain>
    </source>
</reference>
<dbReference type="Proteomes" id="UP000037594">
    <property type="component" value="Unassembled WGS sequence"/>
</dbReference>
<proteinExistence type="predicted"/>
<dbReference type="RefSeq" id="WP_048895595.1">
    <property type="nucleotide sequence ID" value="NZ_LFOD01000003.1"/>
</dbReference>
<gene>
    <name evidence="1" type="ORF">ACT17_06340</name>
</gene>
<dbReference type="AlphaFoldDB" id="A0A0J8UEB2"/>
<organism evidence="1 2">
    <name type="scientific">Mycolicibacterium conceptionense</name>
    <dbReference type="NCBI Taxonomy" id="451644"/>
    <lineage>
        <taxon>Bacteria</taxon>
        <taxon>Bacillati</taxon>
        <taxon>Actinomycetota</taxon>
        <taxon>Actinomycetes</taxon>
        <taxon>Mycobacteriales</taxon>
        <taxon>Mycobacteriaceae</taxon>
        <taxon>Mycolicibacterium</taxon>
    </lineage>
</organism>
<dbReference type="OrthoDB" id="4763078at2"/>
<protein>
    <submittedName>
        <fullName evidence="1">Uncharacterized protein</fullName>
    </submittedName>
</protein>
<name>A0A0J8UEB2_9MYCO</name>
<dbReference type="EMBL" id="LFOD01000003">
    <property type="protein sequence ID" value="KMV19651.1"/>
    <property type="molecule type" value="Genomic_DNA"/>
</dbReference>
<dbReference type="PATRIC" id="fig|451644.5.peg.1293"/>
<accession>A0A0J8UEB2</accession>
<evidence type="ECO:0000313" key="2">
    <source>
        <dbReference type="Proteomes" id="UP000037594"/>
    </source>
</evidence>